<keyword evidence="3" id="KW-1185">Reference proteome</keyword>
<gene>
    <name evidence="2" type="ORF">CSOL1703_00008990</name>
</gene>
<dbReference type="EMBL" id="CABFOC020000082">
    <property type="protein sequence ID" value="CAH0058507.1"/>
    <property type="molecule type" value="Genomic_DNA"/>
</dbReference>
<dbReference type="AlphaFoldDB" id="A0A9P0EQK4"/>
<comment type="caution">
    <text evidence="2">The sequence shown here is derived from an EMBL/GenBank/DDBJ whole genome shotgun (WGS) entry which is preliminary data.</text>
</comment>
<feature type="compositionally biased region" description="Basic and acidic residues" evidence="1">
    <location>
        <begin position="545"/>
        <end position="558"/>
    </location>
</feature>
<organism evidence="2 3">
    <name type="scientific">Clonostachys solani</name>
    <dbReference type="NCBI Taxonomy" id="160281"/>
    <lineage>
        <taxon>Eukaryota</taxon>
        <taxon>Fungi</taxon>
        <taxon>Dikarya</taxon>
        <taxon>Ascomycota</taxon>
        <taxon>Pezizomycotina</taxon>
        <taxon>Sordariomycetes</taxon>
        <taxon>Hypocreomycetidae</taxon>
        <taxon>Hypocreales</taxon>
        <taxon>Bionectriaceae</taxon>
        <taxon>Clonostachys</taxon>
    </lineage>
</organism>
<proteinExistence type="predicted"/>
<accession>A0A9P0EQK4</accession>
<feature type="region of interest" description="Disordered" evidence="1">
    <location>
        <begin position="1"/>
        <end position="37"/>
    </location>
</feature>
<feature type="region of interest" description="Disordered" evidence="1">
    <location>
        <begin position="179"/>
        <end position="200"/>
    </location>
</feature>
<name>A0A9P0EQK4_9HYPO</name>
<evidence type="ECO:0000313" key="2">
    <source>
        <dbReference type="EMBL" id="CAH0058507.1"/>
    </source>
</evidence>
<feature type="region of interest" description="Disordered" evidence="1">
    <location>
        <begin position="545"/>
        <end position="566"/>
    </location>
</feature>
<feature type="compositionally biased region" description="Low complexity" evidence="1">
    <location>
        <begin position="394"/>
        <end position="410"/>
    </location>
</feature>
<feature type="region of interest" description="Disordered" evidence="1">
    <location>
        <begin position="228"/>
        <end position="252"/>
    </location>
</feature>
<evidence type="ECO:0000256" key="1">
    <source>
        <dbReference type="SAM" id="MobiDB-lite"/>
    </source>
</evidence>
<feature type="compositionally biased region" description="Low complexity" evidence="1">
    <location>
        <begin position="22"/>
        <end position="33"/>
    </location>
</feature>
<feature type="region of interest" description="Disordered" evidence="1">
    <location>
        <begin position="394"/>
        <end position="416"/>
    </location>
</feature>
<dbReference type="OrthoDB" id="4814848at2759"/>
<feature type="compositionally biased region" description="Polar residues" evidence="1">
    <location>
        <begin position="231"/>
        <end position="246"/>
    </location>
</feature>
<reference evidence="2" key="1">
    <citation type="submission" date="2021-10" db="EMBL/GenBank/DDBJ databases">
        <authorList>
            <person name="Piombo E."/>
        </authorList>
    </citation>
    <scope>NUCLEOTIDE SEQUENCE</scope>
</reference>
<evidence type="ECO:0000313" key="3">
    <source>
        <dbReference type="Proteomes" id="UP000775872"/>
    </source>
</evidence>
<sequence length="633" mass="70971">MNPDTNQHPFGSHHQPLEPSVQGQTTQSGNGTQLEGYNHQPVQISRNHTVHQPIEYGQTMPRYVYRNQPNHMASSPHATTGSPFSGEPVHNNGLINRPQAPTTMLSPSVSSPTHANCHISPTPFLQTQNLATFQESTWQHRFYGNIANIPPRASEPAAYTSLHDQRSTNDFHYDVAQQGLSRAQKRQRLRSPERGTAANSVLQQNMAQAEDSQHRYEHTRAAEIHLEIEHPTTQALSPRDPTSSDPTRPKNIPARFVPYVSAVDPTKALKHRREMIPAINKPEDFNDLQLIEDCQSQEPAVPGNLKYSNRTEAFTNIDQTTCLLFKKPDKCTYPSNDPTFPLTDEEDCFYVEWVLLGINKWDLYLEHRACLPKKERDALQRALYEMCWKRRQQNSQNKGKSSKASNSGGSPIRTGSGRILSLADLLPTPEQVERMPSLKVRQEEALGQVLNPETAEQLSWRLVLRIWYAQQGDSGARLGTGKDGAWESYPSFLERFLAVVNLLTTSKTMVRNLLSVGDGWLCRIANNPRRELAFKVENERNNLEKKFKTRDAASKKAGESQLSGVSAEPPCLDIRDTASGSDHLGEAEEGLLSFFGAEGLCVDPRSLEDGHEPDDAVEAALLWMNDTDVAYLE</sequence>
<dbReference type="Proteomes" id="UP000775872">
    <property type="component" value="Unassembled WGS sequence"/>
</dbReference>
<protein>
    <submittedName>
        <fullName evidence="2">Uncharacterized protein</fullName>
    </submittedName>
</protein>